<dbReference type="AlphaFoldDB" id="A0AAD5Q355"/>
<feature type="compositionally biased region" description="Low complexity" evidence="2">
    <location>
        <begin position="278"/>
        <end position="313"/>
    </location>
</feature>
<feature type="compositionally biased region" description="Low complexity" evidence="2">
    <location>
        <begin position="463"/>
        <end position="476"/>
    </location>
</feature>
<name>A0AAD5Q355_PYTIN</name>
<feature type="region of interest" description="Disordered" evidence="2">
    <location>
        <begin position="273"/>
        <end position="390"/>
    </location>
</feature>
<feature type="compositionally biased region" description="Polar residues" evidence="2">
    <location>
        <begin position="318"/>
        <end position="330"/>
    </location>
</feature>
<feature type="coiled-coil region" evidence="1">
    <location>
        <begin position="132"/>
        <end position="208"/>
    </location>
</feature>
<organism evidence="3 4">
    <name type="scientific">Pythium insidiosum</name>
    <name type="common">Pythiosis disease agent</name>
    <dbReference type="NCBI Taxonomy" id="114742"/>
    <lineage>
        <taxon>Eukaryota</taxon>
        <taxon>Sar</taxon>
        <taxon>Stramenopiles</taxon>
        <taxon>Oomycota</taxon>
        <taxon>Peronosporomycetes</taxon>
        <taxon>Pythiales</taxon>
        <taxon>Pythiaceae</taxon>
        <taxon>Pythium</taxon>
    </lineage>
</organism>
<feature type="region of interest" description="Disordered" evidence="2">
    <location>
        <begin position="398"/>
        <end position="417"/>
    </location>
</feature>
<evidence type="ECO:0000256" key="1">
    <source>
        <dbReference type="SAM" id="Coils"/>
    </source>
</evidence>
<dbReference type="Proteomes" id="UP001209570">
    <property type="component" value="Unassembled WGS sequence"/>
</dbReference>
<sequence length="804" mass="83973">MGPEADAWASPAPDVATLLLGDDGASLLRADAPLDPEVALPAAASLAQIADAMREMAALRSRFGSERLFERVSLTASACSWLTHVVQALLELIRLQEAEQLVERAPLALLETYGRAQIAGSAQHRARRDALLREAIEQRRELECQATAARAGEVEATRQHDVMADLYDRRGAALESVQQQLAAVEGQRDRLEARVLELEDQLQEARRSACSAPAGLTREQARLVYSFLWQHGYGQGNASLWGELVRACAHADPTLAPVDISLIVLPAGRSVRAPHPAPDASALDDSGLADAPLAAPRLSPASAGRSSQAAGARPSPPTSSDRPLVSTSVSARRCVDFYSDAPDDDPVGGYDIDDTADVSDEVSGVGDQERVHPARALSSPASSVPPAPACRSLAAPPVISIDSDDDGSPSLHSARGVKRRAASLVAEDAMSARRLARQFGTEGLGTPVTSKRGRSSPVSQVGTSASSRSTSSASSELTSPFIIPSTSSTAQVTAVQSAPSAAQSAVRQAAPAAAATTTGAGAAGSASAVRVVQRALVASAALARSAGGANGADSGGGSGSTTGAASRVVSAADASSGATGALTGGGSHGAASAGATPLTFTGPRAQSLIAAYTSAPVAESGDSLTLPVFSRVPLPFVLGSVRGRSSVLSFSSLDDIHARVRFGVSVQRVRGGQTPFFPNYAPVKNANDAQLACYGPEGFLSMVRLLDQRPWDAMWRGRVRHLFLFDPNQLSAAQVNWIHAVLRFMYGYRRQYWMRQHWFPLSRQENAPRLIVSAYKTREAADRELTTAFATLIESAPAGVTSPP</sequence>
<proteinExistence type="predicted"/>
<dbReference type="EMBL" id="JAKCXM010001264">
    <property type="protein sequence ID" value="KAJ0391161.1"/>
    <property type="molecule type" value="Genomic_DNA"/>
</dbReference>
<feature type="region of interest" description="Disordered" evidence="2">
    <location>
        <begin position="437"/>
        <end position="476"/>
    </location>
</feature>
<evidence type="ECO:0000256" key="2">
    <source>
        <dbReference type="SAM" id="MobiDB-lite"/>
    </source>
</evidence>
<keyword evidence="4" id="KW-1185">Reference proteome</keyword>
<comment type="caution">
    <text evidence="3">The sequence shown here is derived from an EMBL/GenBank/DDBJ whole genome shotgun (WGS) entry which is preliminary data.</text>
</comment>
<evidence type="ECO:0000313" key="4">
    <source>
        <dbReference type="Proteomes" id="UP001209570"/>
    </source>
</evidence>
<gene>
    <name evidence="3" type="ORF">P43SY_010293</name>
</gene>
<accession>A0AAD5Q355</accession>
<feature type="compositionally biased region" description="Acidic residues" evidence="2">
    <location>
        <begin position="341"/>
        <end position="360"/>
    </location>
</feature>
<evidence type="ECO:0000313" key="3">
    <source>
        <dbReference type="EMBL" id="KAJ0391161.1"/>
    </source>
</evidence>
<keyword evidence="1" id="KW-0175">Coiled coil</keyword>
<protein>
    <submittedName>
        <fullName evidence="3">Uncharacterized protein</fullName>
    </submittedName>
</protein>
<reference evidence="3" key="1">
    <citation type="submission" date="2021-12" db="EMBL/GenBank/DDBJ databases">
        <title>Prjna785345.</title>
        <authorList>
            <person name="Rujirawat T."/>
            <person name="Krajaejun T."/>
        </authorList>
    </citation>
    <scope>NUCLEOTIDE SEQUENCE</scope>
    <source>
        <strain evidence="3">Pi057C3</strain>
    </source>
</reference>